<organism evidence="1 2">
    <name type="scientific">Streptosporangium saharense</name>
    <dbReference type="NCBI Taxonomy" id="1706840"/>
    <lineage>
        <taxon>Bacteria</taxon>
        <taxon>Bacillati</taxon>
        <taxon>Actinomycetota</taxon>
        <taxon>Actinomycetes</taxon>
        <taxon>Streptosporangiales</taxon>
        <taxon>Streptosporangiaceae</taxon>
        <taxon>Streptosporangium</taxon>
    </lineage>
</organism>
<comment type="caution">
    <text evidence="1">The sequence shown here is derived from an EMBL/GenBank/DDBJ whole genome shotgun (WGS) entry which is preliminary data.</text>
</comment>
<accession>A0A7W7QUF9</accession>
<dbReference type="RefSeq" id="WP_184723136.1">
    <property type="nucleotide sequence ID" value="NZ_JACHJP010000011.1"/>
</dbReference>
<reference evidence="1 2" key="1">
    <citation type="submission" date="2020-08" db="EMBL/GenBank/DDBJ databases">
        <title>Genomic Encyclopedia of Type Strains, Phase III (KMG-III): the genomes of soil and plant-associated and newly described type strains.</title>
        <authorList>
            <person name="Whitman W."/>
        </authorList>
    </citation>
    <scope>NUCLEOTIDE SEQUENCE [LARGE SCALE GENOMIC DNA]</scope>
    <source>
        <strain evidence="1 2">CECT 8840</strain>
    </source>
</reference>
<dbReference type="AlphaFoldDB" id="A0A7W7QUF9"/>
<evidence type="ECO:0000313" key="1">
    <source>
        <dbReference type="EMBL" id="MBB4919967.1"/>
    </source>
</evidence>
<evidence type="ECO:0000313" key="2">
    <source>
        <dbReference type="Proteomes" id="UP000552644"/>
    </source>
</evidence>
<evidence type="ECO:0008006" key="3">
    <source>
        <dbReference type="Google" id="ProtNLM"/>
    </source>
</evidence>
<protein>
    <recommendedName>
        <fullName evidence="3">SalK</fullName>
    </recommendedName>
</protein>
<dbReference type="Proteomes" id="UP000552644">
    <property type="component" value="Unassembled WGS sequence"/>
</dbReference>
<proteinExistence type="predicted"/>
<dbReference type="NCBIfam" id="NF047719">
    <property type="entry name" value="SCO6745_fam_HTH"/>
    <property type="match status" value="1"/>
</dbReference>
<name>A0A7W7QUF9_9ACTN</name>
<gene>
    <name evidence="1" type="ORF">FHS44_007111</name>
</gene>
<dbReference type="EMBL" id="JACHJP010000011">
    <property type="protein sequence ID" value="MBB4919967.1"/>
    <property type="molecule type" value="Genomic_DNA"/>
</dbReference>
<sequence length="281" mass="29441">MNQARRLWEAVEPLHAVVYFTPEPARAAKALGVPGWWAGYFTGRVAPLGPVDAATASAVLYGFAPGRVAKALPGAWAHASPQDVLAARFDAVRAVLDRALPAGRDGLERLAALLETAVGACRFEGRALAAGWSGVPIPSDVVGRVWLAATVLREHRGDGHVLAAVHAGLRGLDAILTHVATGAITRESIQISRGWSDEEWRESHGRLVALGLLDRAGGLTGSGERVRREIEEATDRLAADPVTALGEAGVAEVVALATPLSRHLVDTGVIPVPNPIGAPRP</sequence>
<dbReference type="Pfam" id="PF21863">
    <property type="entry name" value="HTH_67"/>
    <property type="match status" value="1"/>
</dbReference>
<keyword evidence="2" id="KW-1185">Reference proteome</keyword>
<dbReference type="InterPro" id="IPR054058">
    <property type="entry name" value="HTH_67"/>
</dbReference>